<accession>A0A0V0IIF4</accession>
<dbReference type="EMBL" id="GEDG01006104">
    <property type="protein sequence ID" value="JAP32365.1"/>
    <property type="molecule type" value="Transcribed_RNA"/>
</dbReference>
<proteinExistence type="predicted"/>
<name>A0A0V0IIF4_SOLCH</name>
<evidence type="ECO:0000313" key="2">
    <source>
        <dbReference type="EMBL" id="JAP32365.1"/>
    </source>
</evidence>
<dbReference type="AlphaFoldDB" id="A0A0V0IIF4"/>
<feature type="compositionally biased region" description="Polar residues" evidence="1">
    <location>
        <begin position="71"/>
        <end position="80"/>
    </location>
</feature>
<organism evidence="2">
    <name type="scientific">Solanum chacoense</name>
    <name type="common">Chaco potato</name>
    <dbReference type="NCBI Taxonomy" id="4108"/>
    <lineage>
        <taxon>Eukaryota</taxon>
        <taxon>Viridiplantae</taxon>
        <taxon>Streptophyta</taxon>
        <taxon>Embryophyta</taxon>
        <taxon>Tracheophyta</taxon>
        <taxon>Spermatophyta</taxon>
        <taxon>Magnoliopsida</taxon>
        <taxon>eudicotyledons</taxon>
        <taxon>Gunneridae</taxon>
        <taxon>Pentapetalae</taxon>
        <taxon>asterids</taxon>
        <taxon>lamiids</taxon>
        <taxon>Solanales</taxon>
        <taxon>Solanaceae</taxon>
        <taxon>Solanoideae</taxon>
        <taxon>Solaneae</taxon>
        <taxon>Solanum</taxon>
    </lineage>
</organism>
<feature type="region of interest" description="Disordered" evidence="1">
    <location>
        <begin position="61"/>
        <end position="80"/>
    </location>
</feature>
<protein>
    <submittedName>
        <fullName evidence="2">Putative ovule protein</fullName>
    </submittedName>
</protein>
<evidence type="ECO:0000256" key="1">
    <source>
        <dbReference type="SAM" id="MobiDB-lite"/>
    </source>
</evidence>
<sequence>MAQIQFSNTISHFENKNYFFKFHNCHDQTHPDNFTSSLLHFERYNSFLFFQHKSHQICKGNLGPTEPLRKSPSNNPPKSCHSKFSLSINSIDTCSAKNLWL</sequence>
<reference evidence="2" key="1">
    <citation type="submission" date="2015-12" db="EMBL/GenBank/DDBJ databases">
        <title>Gene expression during late stages of embryo sac development: a critical building block for successful pollen-pistil interactions.</title>
        <authorList>
            <person name="Liu Y."/>
            <person name="Joly V."/>
            <person name="Sabar M."/>
            <person name="Matton D.P."/>
        </authorList>
    </citation>
    <scope>NUCLEOTIDE SEQUENCE</scope>
</reference>